<feature type="compositionally biased region" description="Low complexity" evidence="1">
    <location>
        <begin position="45"/>
        <end position="72"/>
    </location>
</feature>
<keyword evidence="2" id="KW-1133">Transmembrane helix</keyword>
<keyword evidence="2" id="KW-0812">Transmembrane</keyword>
<feature type="region of interest" description="Disordered" evidence="1">
    <location>
        <begin position="1"/>
        <end position="240"/>
    </location>
</feature>
<evidence type="ECO:0000256" key="2">
    <source>
        <dbReference type="SAM" id="Phobius"/>
    </source>
</evidence>
<evidence type="ECO:0000313" key="3">
    <source>
        <dbReference type="EMBL" id="GIH13298.1"/>
    </source>
</evidence>
<protein>
    <submittedName>
        <fullName evidence="3">Uncharacterized protein</fullName>
    </submittedName>
</protein>
<accession>A0A8J3QPX8</accession>
<comment type="caution">
    <text evidence="3">The sequence shown here is derived from an EMBL/GenBank/DDBJ whole genome shotgun (WGS) entry which is preliminary data.</text>
</comment>
<dbReference type="Proteomes" id="UP000642748">
    <property type="component" value="Unassembled WGS sequence"/>
</dbReference>
<organism evidence="3 4">
    <name type="scientific">Rugosimonospora africana</name>
    <dbReference type="NCBI Taxonomy" id="556532"/>
    <lineage>
        <taxon>Bacteria</taxon>
        <taxon>Bacillati</taxon>
        <taxon>Actinomycetota</taxon>
        <taxon>Actinomycetes</taxon>
        <taxon>Micromonosporales</taxon>
        <taxon>Micromonosporaceae</taxon>
        <taxon>Rugosimonospora</taxon>
    </lineage>
</organism>
<dbReference type="RefSeq" id="WP_203916955.1">
    <property type="nucleotide sequence ID" value="NZ_BONZ01000013.1"/>
</dbReference>
<evidence type="ECO:0000313" key="4">
    <source>
        <dbReference type="Proteomes" id="UP000642748"/>
    </source>
</evidence>
<feature type="compositionally biased region" description="Gly residues" evidence="1">
    <location>
        <begin position="124"/>
        <end position="146"/>
    </location>
</feature>
<evidence type="ECO:0000256" key="1">
    <source>
        <dbReference type="SAM" id="MobiDB-lite"/>
    </source>
</evidence>
<dbReference type="AlphaFoldDB" id="A0A8J3QPX8"/>
<keyword evidence="4" id="KW-1185">Reference proteome</keyword>
<dbReference type="EMBL" id="BONZ01000013">
    <property type="protein sequence ID" value="GIH13298.1"/>
    <property type="molecule type" value="Genomic_DNA"/>
</dbReference>
<keyword evidence="2" id="KW-0472">Membrane</keyword>
<name>A0A8J3QPX8_9ACTN</name>
<sequence>MTSDGQYPPGYEPANGGPPYGRYPGDEPAPDGPPGRSSASARVNPPSAWGSPPSAPDQYGAAQYGGEQYGGEQNRREQVGPPPGYSAVPGQYRAGDPAPTEPFRPHSQSPGTYGSQSEPTQYGSAGGQYGGGQYGGGTQYGSGQYGGQRESPTQYGAPTQYGTPAEQGGGGQYGGATTQWSGSPQYGTPPQQGNQYGTPGQYGAPTQYGAGQGQQDDPEAERFGPNYGDGPAGGDGDAPPKSRRGLVIGAVIAVVVIVALVVVAVVAKSGGSSTNDYTVGSCVKESGTKATKANCTDSGAYSIVNKVDAASKCTDQTQPYVILHRSGSADQVLCLKPAQ</sequence>
<feature type="compositionally biased region" description="Polar residues" evidence="1">
    <location>
        <begin position="106"/>
        <end position="119"/>
    </location>
</feature>
<feature type="compositionally biased region" description="Polar residues" evidence="1">
    <location>
        <begin position="180"/>
        <end position="198"/>
    </location>
</feature>
<gene>
    <name evidence="3" type="ORF">Raf01_14700</name>
</gene>
<reference evidence="3" key="1">
    <citation type="submission" date="2021-01" db="EMBL/GenBank/DDBJ databases">
        <title>Whole genome shotgun sequence of Rugosimonospora africana NBRC 104875.</title>
        <authorList>
            <person name="Komaki H."/>
            <person name="Tamura T."/>
        </authorList>
    </citation>
    <scope>NUCLEOTIDE SEQUENCE</scope>
    <source>
        <strain evidence="3">NBRC 104875</strain>
    </source>
</reference>
<feature type="transmembrane region" description="Helical" evidence="2">
    <location>
        <begin position="246"/>
        <end position="267"/>
    </location>
</feature>
<proteinExistence type="predicted"/>